<gene>
    <name evidence="1" type="ORF">GCM10007890_01540</name>
</gene>
<keyword evidence="2" id="KW-1185">Reference proteome</keyword>
<organism evidence="1 2">
    <name type="scientific">Methylobacterium tardum</name>
    <dbReference type="NCBI Taxonomy" id="374432"/>
    <lineage>
        <taxon>Bacteria</taxon>
        <taxon>Pseudomonadati</taxon>
        <taxon>Pseudomonadota</taxon>
        <taxon>Alphaproteobacteria</taxon>
        <taxon>Hyphomicrobiales</taxon>
        <taxon>Methylobacteriaceae</taxon>
        <taxon>Methylobacterium</taxon>
    </lineage>
</organism>
<proteinExistence type="predicted"/>
<dbReference type="EMBL" id="BSPL01000004">
    <property type="protein sequence ID" value="GLS68142.1"/>
    <property type="molecule type" value="Genomic_DNA"/>
</dbReference>
<evidence type="ECO:0000313" key="1">
    <source>
        <dbReference type="EMBL" id="GLS68142.1"/>
    </source>
</evidence>
<accession>A0AA37WQQ4</accession>
<name>A0AA37WQQ4_9HYPH</name>
<reference evidence="2" key="1">
    <citation type="journal article" date="2019" name="Int. J. Syst. Evol. Microbiol.">
        <title>The Global Catalogue of Microorganisms (GCM) 10K type strain sequencing project: providing services to taxonomists for standard genome sequencing and annotation.</title>
        <authorList>
            <consortium name="The Broad Institute Genomics Platform"/>
            <consortium name="The Broad Institute Genome Sequencing Center for Infectious Disease"/>
            <person name="Wu L."/>
            <person name="Ma J."/>
        </authorList>
    </citation>
    <scope>NUCLEOTIDE SEQUENCE [LARGE SCALE GENOMIC DNA]</scope>
    <source>
        <strain evidence="2">NBRC 103632</strain>
    </source>
</reference>
<dbReference type="AlphaFoldDB" id="A0AA37WQQ4"/>
<dbReference type="Proteomes" id="UP001157440">
    <property type="component" value="Unassembled WGS sequence"/>
</dbReference>
<evidence type="ECO:0000313" key="2">
    <source>
        <dbReference type="Proteomes" id="UP001157440"/>
    </source>
</evidence>
<sequence>MSTGERLPERTMQAAIFNHTVEPDEVGPNVLAHLIVLRHEALIRPQQKVLLASANSQEVGIQGGRQYHALC</sequence>
<comment type="caution">
    <text evidence="1">The sequence shown here is derived from an EMBL/GenBank/DDBJ whole genome shotgun (WGS) entry which is preliminary data.</text>
</comment>
<protein>
    <submittedName>
        <fullName evidence="1">Uncharacterized protein</fullName>
    </submittedName>
</protein>